<dbReference type="InterPro" id="IPR029068">
    <property type="entry name" value="Glyas_Bleomycin-R_OHBP_Dase"/>
</dbReference>
<name>A0ABS5W5V1_9SPHN</name>
<comment type="caution">
    <text evidence="2">The sequence shown here is derived from an EMBL/GenBank/DDBJ whole genome shotgun (WGS) entry which is preliminary data.</text>
</comment>
<dbReference type="RefSeq" id="WP_214536774.1">
    <property type="nucleotide sequence ID" value="NZ_JAHFVK010000002.1"/>
</dbReference>
<dbReference type="Proteomes" id="UP000811255">
    <property type="component" value="Unassembled WGS sequence"/>
</dbReference>
<dbReference type="PROSITE" id="PS51819">
    <property type="entry name" value="VOC"/>
    <property type="match status" value="1"/>
</dbReference>
<dbReference type="CDD" id="cd07246">
    <property type="entry name" value="VOC_like"/>
    <property type="match status" value="1"/>
</dbReference>
<evidence type="ECO:0000313" key="2">
    <source>
        <dbReference type="EMBL" id="MBT2135143.1"/>
    </source>
</evidence>
<keyword evidence="3" id="KW-1185">Reference proteome</keyword>
<protein>
    <submittedName>
        <fullName evidence="2">VOC family protein</fullName>
    </submittedName>
</protein>
<dbReference type="SUPFAM" id="SSF54593">
    <property type="entry name" value="Glyoxalase/Bleomycin resistance protein/Dihydroxybiphenyl dioxygenase"/>
    <property type="match status" value="1"/>
</dbReference>
<dbReference type="Pfam" id="PF00903">
    <property type="entry name" value="Glyoxalase"/>
    <property type="match status" value="1"/>
</dbReference>
<evidence type="ECO:0000259" key="1">
    <source>
        <dbReference type="PROSITE" id="PS51819"/>
    </source>
</evidence>
<proteinExistence type="predicted"/>
<dbReference type="PANTHER" id="PTHR34109">
    <property type="entry name" value="BNAUNNG04460D PROTEIN-RELATED"/>
    <property type="match status" value="1"/>
</dbReference>
<dbReference type="EMBL" id="JAHFVK010000002">
    <property type="protein sequence ID" value="MBT2135143.1"/>
    <property type="molecule type" value="Genomic_DNA"/>
</dbReference>
<reference evidence="2 3" key="1">
    <citation type="submission" date="2021-05" db="EMBL/GenBank/DDBJ databases">
        <title>Croceibacterium sp. LX-88 genome sequence.</title>
        <authorList>
            <person name="Luo X."/>
        </authorList>
    </citation>
    <scope>NUCLEOTIDE SEQUENCE [LARGE SCALE GENOMIC DNA]</scope>
    <source>
        <strain evidence="2 3">LX-88</strain>
    </source>
</reference>
<accession>A0ABS5W5V1</accession>
<dbReference type="InterPro" id="IPR037523">
    <property type="entry name" value="VOC_core"/>
</dbReference>
<dbReference type="Gene3D" id="3.10.180.10">
    <property type="entry name" value="2,3-Dihydroxybiphenyl 1,2-Dioxygenase, domain 1"/>
    <property type="match status" value="1"/>
</dbReference>
<dbReference type="PANTHER" id="PTHR34109:SF1">
    <property type="entry name" value="VOC DOMAIN-CONTAINING PROTEIN"/>
    <property type="match status" value="1"/>
</dbReference>
<feature type="domain" description="VOC" evidence="1">
    <location>
        <begin position="12"/>
        <end position="135"/>
    </location>
</feature>
<gene>
    <name evidence="2" type="ORF">KK137_12460</name>
</gene>
<dbReference type="InterPro" id="IPR004360">
    <property type="entry name" value="Glyas_Fos-R_dOase_dom"/>
</dbReference>
<organism evidence="2 3">
    <name type="scientific">Croceibacterium selenioxidans</name>
    <dbReference type="NCBI Taxonomy" id="2838833"/>
    <lineage>
        <taxon>Bacteria</taxon>
        <taxon>Pseudomonadati</taxon>
        <taxon>Pseudomonadota</taxon>
        <taxon>Alphaproteobacteria</taxon>
        <taxon>Sphingomonadales</taxon>
        <taxon>Erythrobacteraceae</taxon>
        <taxon>Croceibacterium</taxon>
    </lineage>
</organism>
<sequence length="138" mass="15191">MENENQGPASGVAAHLTIRDGRGTEAVKFYEQAFGAKEHMHHMADDGKRLMHSHLSINGGSLMLNDDFPEYRDGGDVRPPAGITLHLQVPDADAAWQRAVDAGAKVVFPLEDQFWGDRYGQVEDPFGFTWSIGGPKKE</sequence>
<evidence type="ECO:0000313" key="3">
    <source>
        <dbReference type="Proteomes" id="UP000811255"/>
    </source>
</evidence>